<dbReference type="EC" id="3.1.1.-" evidence="5"/>
<keyword evidence="4" id="KW-0325">Glycoprotein</keyword>
<evidence type="ECO:0000256" key="2">
    <source>
        <dbReference type="ARBA" id="ARBA00022487"/>
    </source>
</evidence>
<evidence type="ECO:0000256" key="1">
    <source>
        <dbReference type="ARBA" id="ARBA00005964"/>
    </source>
</evidence>
<feature type="signal peptide" evidence="5">
    <location>
        <begin position="1"/>
        <end position="17"/>
    </location>
</feature>
<dbReference type="InterPro" id="IPR029058">
    <property type="entry name" value="AB_hydrolase_fold"/>
</dbReference>
<evidence type="ECO:0000256" key="4">
    <source>
        <dbReference type="ARBA" id="ARBA00023180"/>
    </source>
</evidence>
<dbReference type="Proteomes" id="UP000198287">
    <property type="component" value="Unassembled WGS sequence"/>
</dbReference>
<comment type="similarity">
    <text evidence="1 5">Belongs to the type-B carboxylesterase/lipase family.</text>
</comment>
<dbReference type="EMBL" id="LNIX01000009">
    <property type="protein sequence ID" value="OXA50470.1"/>
    <property type="molecule type" value="Genomic_DNA"/>
</dbReference>
<dbReference type="PANTHER" id="PTHR11559">
    <property type="entry name" value="CARBOXYLESTERASE"/>
    <property type="match status" value="1"/>
</dbReference>
<protein>
    <recommendedName>
        <fullName evidence="5">Carboxylic ester hydrolase</fullName>
        <ecNumber evidence="5">3.1.1.-</ecNumber>
    </recommendedName>
</protein>
<organism evidence="7 8">
    <name type="scientific">Folsomia candida</name>
    <name type="common">Springtail</name>
    <dbReference type="NCBI Taxonomy" id="158441"/>
    <lineage>
        <taxon>Eukaryota</taxon>
        <taxon>Metazoa</taxon>
        <taxon>Ecdysozoa</taxon>
        <taxon>Arthropoda</taxon>
        <taxon>Hexapoda</taxon>
        <taxon>Collembola</taxon>
        <taxon>Entomobryomorpha</taxon>
        <taxon>Isotomoidea</taxon>
        <taxon>Isotomidae</taxon>
        <taxon>Proisotominae</taxon>
        <taxon>Folsomia</taxon>
    </lineage>
</organism>
<feature type="domain" description="Carboxylesterase type B" evidence="6">
    <location>
        <begin position="23"/>
        <end position="544"/>
    </location>
</feature>
<evidence type="ECO:0000313" key="8">
    <source>
        <dbReference type="Proteomes" id="UP000198287"/>
    </source>
</evidence>
<keyword evidence="3 5" id="KW-0378">Hydrolase</keyword>
<keyword evidence="5" id="KW-0732">Signal</keyword>
<dbReference type="GO" id="GO:0052689">
    <property type="term" value="F:carboxylic ester hydrolase activity"/>
    <property type="evidence" value="ECO:0007669"/>
    <property type="project" value="UniProtKB-KW"/>
</dbReference>
<gene>
    <name evidence="7" type="ORF">Fcan01_15034</name>
</gene>
<reference evidence="7 8" key="1">
    <citation type="submission" date="2015-12" db="EMBL/GenBank/DDBJ databases">
        <title>The genome of Folsomia candida.</title>
        <authorList>
            <person name="Faddeeva A."/>
            <person name="Derks M.F."/>
            <person name="Anvar Y."/>
            <person name="Smit S."/>
            <person name="Van Straalen N."/>
            <person name="Roelofs D."/>
        </authorList>
    </citation>
    <scope>NUCLEOTIDE SEQUENCE [LARGE SCALE GENOMIC DNA]</scope>
    <source>
        <strain evidence="7 8">VU population</strain>
        <tissue evidence="7">Whole body</tissue>
    </source>
</reference>
<dbReference type="OrthoDB" id="19653at2759"/>
<evidence type="ECO:0000313" key="7">
    <source>
        <dbReference type="EMBL" id="OXA50470.1"/>
    </source>
</evidence>
<evidence type="ECO:0000256" key="3">
    <source>
        <dbReference type="ARBA" id="ARBA00022801"/>
    </source>
</evidence>
<proteinExistence type="inferred from homology"/>
<dbReference type="Gene3D" id="3.40.50.1820">
    <property type="entry name" value="alpha/beta hydrolase"/>
    <property type="match status" value="1"/>
</dbReference>
<name>A0A226DZL1_FOLCA</name>
<evidence type="ECO:0000256" key="5">
    <source>
        <dbReference type="RuleBase" id="RU361235"/>
    </source>
</evidence>
<dbReference type="OMA" id="FASTTRY"/>
<keyword evidence="8" id="KW-1185">Reference proteome</keyword>
<keyword evidence="2" id="KW-0719">Serine esterase</keyword>
<dbReference type="SUPFAM" id="SSF53474">
    <property type="entry name" value="alpha/beta-Hydrolases"/>
    <property type="match status" value="1"/>
</dbReference>
<evidence type="ECO:0000259" key="6">
    <source>
        <dbReference type="Pfam" id="PF00135"/>
    </source>
</evidence>
<dbReference type="InterPro" id="IPR002018">
    <property type="entry name" value="CarbesteraseB"/>
</dbReference>
<dbReference type="InterPro" id="IPR050309">
    <property type="entry name" value="Type-B_Carboxylest/Lipase"/>
</dbReference>
<dbReference type="InterPro" id="IPR019826">
    <property type="entry name" value="Carboxylesterase_B_AS"/>
</dbReference>
<feature type="chain" id="PRO_5011832953" description="Carboxylic ester hydrolase" evidence="5">
    <location>
        <begin position="18"/>
        <end position="577"/>
    </location>
</feature>
<dbReference type="Pfam" id="PF00135">
    <property type="entry name" value="COesterase"/>
    <property type="match status" value="1"/>
</dbReference>
<comment type="caution">
    <text evidence="7">The sequence shown here is derived from an EMBL/GenBank/DDBJ whole genome shotgun (WGS) entry which is preliminary data.</text>
</comment>
<accession>A0A226DZL1</accession>
<sequence>MRLALILVLAATTVVAGQEDVDNTIVDTHYGKVQGDTDLSRGGKMFYQFKNIPYAKAPERFQPPEIPDHWEDIKNATEYGNQCPQYEPLSKKFFGEEDCLNLNVFSPSLPTEGEDKILLPVVVMLHPGGHTHGSGKIYGPKYFMDENVVMVTLNSRLGPFGFLNVGHMYAQGNMGIKDQSHALRWVNLNIEKFGGDKARVTLLGLSAGAAETVLHLVNPLSKGLIHGAVVQSGSPFSPCSMVRDPISQAKKLGEQVGCPIDSGENLVMCLKGMDHLEILKKMKMPDPEKEGSDLEEIARFGPSVEQVLEGQTENDVVLADSPYKLLTTEEKVVNKVPVILGAVDHDGLLPFVAKVVNSTEKMTKLGNNWIEFGPIILDFKSSAKDPAAVAKKLWDHYVGEGEGKTLDGQTLIKMFTDRYFASTTRYTAKKFSKYASVYPYYFSHNPEHHIILEAFGYPNITSGLAHLDDMQYLFNGQELKYPEITEEKSTESEYKLSTGLVKLWVSFFETGKPTKTWGEAKEWKKLENPDKPNFYTIGVETKNIDEPEEFVKRMKLWTELYSGELFGELETPPPEKF</sequence>
<dbReference type="PROSITE" id="PS00122">
    <property type="entry name" value="CARBOXYLESTERASE_B_1"/>
    <property type="match status" value="1"/>
</dbReference>
<dbReference type="AlphaFoldDB" id="A0A226DZL1"/>